<accession>A0A7R8CYF6</accession>
<evidence type="ECO:0000256" key="1">
    <source>
        <dbReference type="SAM" id="MobiDB-lite"/>
    </source>
</evidence>
<dbReference type="Proteomes" id="UP000675881">
    <property type="component" value="Chromosome 4"/>
</dbReference>
<evidence type="ECO:0000313" key="3">
    <source>
        <dbReference type="Proteomes" id="UP000675881"/>
    </source>
</evidence>
<name>A0A7R8CYF6_LEPSM</name>
<proteinExistence type="predicted"/>
<feature type="region of interest" description="Disordered" evidence="1">
    <location>
        <begin position="112"/>
        <end position="132"/>
    </location>
</feature>
<protein>
    <submittedName>
        <fullName evidence="2">(salmon louse) hypothetical protein</fullName>
    </submittedName>
</protein>
<keyword evidence="3" id="KW-1185">Reference proteome</keyword>
<gene>
    <name evidence="2" type="ORF">LSAA_8352</name>
</gene>
<dbReference type="OrthoDB" id="10259804at2759"/>
<dbReference type="EMBL" id="HG994583">
    <property type="protein sequence ID" value="CAF2923990.1"/>
    <property type="molecule type" value="Genomic_DNA"/>
</dbReference>
<organism evidence="2 3">
    <name type="scientific">Lepeophtheirus salmonis</name>
    <name type="common">Salmon louse</name>
    <name type="synonym">Caligus salmonis</name>
    <dbReference type="NCBI Taxonomy" id="72036"/>
    <lineage>
        <taxon>Eukaryota</taxon>
        <taxon>Metazoa</taxon>
        <taxon>Ecdysozoa</taxon>
        <taxon>Arthropoda</taxon>
        <taxon>Crustacea</taxon>
        <taxon>Multicrustacea</taxon>
        <taxon>Hexanauplia</taxon>
        <taxon>Copepoda</taxon>
        <taxon>Siphonostomatoida</taxon>
        <taxon>Caligidae</taxon>
        <taxon>Lepeophtheirus</taxon>
    </lineage>
</organism>
<reference evidence="2" key="1">
    <citation type="submission" date="2021-02" db="EMBL/GenBank/DDBJ databases">
        <authorList>
            <person name="Bekaert M."/>
        </authorList>
    </citation>
    <scope>NUCLEOTIDE SEQUENCE</scope>
    <source>
        <strain evidence="2">IoA-00</strain>
    </source>
</reference>
<dbReference type="AlphaFoldDB" id="A0A7R8CYF6"/>
<evidence type="ECO:0000313" key="2">
    <source>
        <dbReference type="EMBL" id="CAF2923990.1"/>
    </source>
</evidence>
<sequence length="228" mass="25754">MSLEDDSVEAEYEGVNDNLVIKYRESKTGRDLTPIPLFIPDRIEGDQSIRTGSNPIIKALINVTNTIYALSGLGALSRGKPVTLDEDNQEDIEDEENDIQKTIDEEEKMNMRDPKLRQKGPISSKMSGNEENLSSSTDSFSIYLKETSTIWILAFAGTCIPLDTSSNKEINEKVLNKDQRDACERWCQTIDFPRKKKETQTDNILMKGSWSQTNVSEMLMNETSQTSE</sequence>